<feature type="region of interest" description="Disordered" evidence="1">
    <location>
        <begin position="358"/>
        <end position="419"/>
    </location>
</feature>
<name>A0AAV4HF20_9GAST</name>
<keyword evidence="3" id="KW-1185">Reference proteome</keyword>
<dbReference type="AlphaFoldDB" id="A0AAV4HF20"/>
<evidence type="ECO:0000313" key="2">
    <source>
        <dbReference type="EMBL" id="GFR96757.1"/>
    </source>
</evidence>
<evidence type="ECO:0000256" key="1">
    <source>
        <dbReference type="SAM" id="MobiDB-lite"/>
    </source>
</evidence>
<organism evidence="2 3">
    <name type="scientific">Elysia marginata</name>
    <dbReference type="NCBI Taxonomy" id="1093978"/>
    <lineage>
        <taxon>Eukaryota</taxon>
        <taxon>Metazoa</taxon>
        <taxon>Spiralia</taxon>
        <taxon>Lophotrochozoa</taxon>
        <taxon>Mollusca</taxon>
        <taxon>Gastropoda</taxon>
        <taxon>Heterobranchia</taxon>
        <taxon>Euthyneura</taxon>
        <taxon>Panpulmonata</taxon>
        <taxon>Sacoglossa</taxon>
        <taxon>Placobranchoidea</taxon>
        <taxon>Plakobranchidae</taxon>
        <taxon>Elysia</taxon>
    </lineage>
</organism>
<proteinExistence type="predicted"/>
<sequence>MAASPSVALEIKFLDRKSSTPHDVSISKNKWRWSWMEEKDNNGDFYSSYVRKISDEDGIAWCLLCKKRVAYQTGGKIVFARHSKTDVHLRNRKCFKENHSLPAAFQATKDKIEGVKTIMPYGVAPNISSATVEDLRQNELPLQDIFVGHDAETLYKDTSLKKKAKQLVRAAYRSTGDYLLHKLPLSNPLLCQLSCLDPSIKGHSAAQKGMCKLFDQFKSQITADIDKDLFSSAVAQYHLNKHITPDTKRLDLWWAEVLKEPHYAPLKPVLKACLSIFTGPRVESSFSVMNNIITTKTNRMHINTYEAIHKIKYKILNTNKKSTQLYHRQDIIFSAVDQSLIFHMQTAHSRFIKDKPSKATLPRIPKIGDRPSKEASSVPEASTPALVQSTVSAQRQIRQQEKVRPKDTVHASAKPAKKKPCKMDIRTFFGGK</sequence>
<evidence type="ECO:0008006" key="4">
    <source>
        <dbReference type="Google" id="ProtNLM"/>
    </source>
</evidence>
<protein>
    <recommendedName>
        <fullName evidence="4">HAT C-terminal dimerisation domain-containing protein</fullName>
    </recommendedName>
</protein>
<evidence type="ECO:0000313" key="3">
    <source>
        <dbReference type="Proteomes" id="UP000762676"/>
    </source>
</evidence>
<accession>A0AAV4HF20</accession>
<dbReference type="EMBL" id="BMAT01012675">
    <property type="protein sequence ID" value="GFR96757.1"/>
    <property type="molecule type" value="Genomic_DNA"/>
</dbReference>
<comment type="caution">
    <text evidence="2">The sequence shown here is derived from an EMBL/GenBank/DDBJ whole genome shotgun (WGS) entry which is preliminary data.</text>
</comment>
<reference evidence="2 3" key="1">
    <citation type="journal article" date="2021" name="Elife">
        <title>Chloroplast acquisition without the gene transfer in kleptoplastic sea slugs, Plakobranchus ocellatus.</title>
        <authorList>
            <person name="Maeda T."/>
            <person name="Takahashi S."/>
            <person name="Yoshida T."/>
            <person name="Shimamura S."/>
            <person name="Takaki Y."/>
            <person name="Nagai Y."/>
            <person name="Toyoda A."/>
            <person name="Suzuki Y."/>
            <person name="Arimoto A."/>
            <person name="Ishii H."/>
            <person name="Satoh N."/>
            <person name="Nishiyama T."/>
            <person name="Hasebe M."/>
            <person name="Maruyama T."/>
            <person name="Minagawa J."/>
            <person name="Obokata J."/>
            <person name="Shigenobu S."/>
        </authorList>
    </citation>
    <scope>NUCLEOTIDE SEQUENCE [LARGE SCALE GENOMIC DNA]</scope>
</reference>
<feature type="compositionally biased region" description="Basic and acidic residues" evidence="1">
    <location>
        <begin position="398"/>
        <end position="409"/>
    </location>
</feature>
<gene>
    <name evidence="2" type="ORF">ElyMa_006306400</name>
</gene>
<dbReference type="Proteomes" id="UP000762676">
    <property type="component" value="Unassembled WGS sequence"/>
</dbReference>
<feature type="compositionally biased region" description="Polar residues" evidence="1">
    <location>
        <begin position="385"/>
        <end position="397"/>
    </location>
</feature>